<gene>
    <name evidence="1" type="ORF">S01H4_14783</name>
</gene>
<accession>X0Z4J9</accession>
<comment type="caution">
    <text evidence="1">The sequence shown here is derived from an EMBL/GenBank/DDBJ whole genome shotgun (WGS) entry which is preliminary data.</text>
</comment>
<reference evidence="1" key="1">
    <citation type="journal article" date="2014" name="Front. Microbiol.">
        <title>High frequency of phylogenetically diverse reductive dehalogenase-homologous genes in deep subseafloor sedimentary metagenomes.</title>
        <authorList>
            <person name="Kawai M."/>
            <person name="Futagami T."/>
            <person name="Toyoda A."/>
            <person name="Takaki Y."/>
            <person name="Nishi S."/>
            <person name="Hori S."/>
            <person name="Arai W."/>
            <person name="Tsubouchi T."/>
            <person name="Morono Y."/>
            <person name="Uchiyama I."/>
            <person name="Ito T."/>
            <person name="Fujiyama A."/>
            <person name="Inagaki F."/>
            <person name="Takami H."/>
        </authorList>
    </citation>
    <scope>NUCLEOTIDE SEQUENCE</scope>
    <source>
        <strain evidence="1">Expedition CK06-06</strain>
    </source>
</reference>
<name>X0Z4J9_9ZZZZ</name>
<protein>
    <submittedName>
        <fullName evidence="1">Uncharacterized protein</fullName>
    </submittedName>
</protein>
<sequence>MKKILDYYGKEITEEQAKQTSLAEYKYDNAEEALIDLIIEKETLKFHWQTSGEVEKIKKDIYHKGVKLDNYFEWNDHVFMSMMGYFVCIDKIK</sequence>
<dbReference type="EMBL" id="BART01006478">
    <property type="protein sequence ID" value="GAG64315.1"/>
    <property type="molecule type" value="Genomic_DNA"/>
</dbReference>
<proteinExistence type="predicted"/>
<evidence type="ECO:0000313" key="1">
    <source>
        <dbReference type="EMBL" id="GAG64315.1"/>
    </source>
</evidence>
<organism evidence="1">
    <name type="scientific">marine sediment metagenome</name>
    <dbReference type="NCBI Taxonomy" id="412755"/>
    <lineage>
        <taxon>unclassified sequences</taxon>
        <taxon>metagenomes</taxon>
        <taxon>ecological metagenomes</taxon>
    </lineage>
</organism>
<dbReference type="AlphaFoldDB" id="X0Z4J9"/>